<protein>
    <submittedName>
        <fullName evidence="2">Uncharacterized protein</fullName>
    </submittedName>
</protein>
<gene>
    <name evidence="2" type="ORF">B0I28_101670</name>
</gene>
<feature type="transmembrane region" description="Helical" evidence="1">
    <location>
        <begin position="124"/>
        <end position="143"/>
    </location>
</feature>
<dbReference type="OrthoDB" id="5191668at2"/>
<evidence type="ECO:0000313" key="2">
    <source>
        <dbReference type="EMBL" id="PRY62342.1"/>
    </source>
</evidence>
<keyword evidence="1" id="KW-0812">Transmembrane</keyword>
<sequence>MHVGRPLIRGFRALVFAVACTGVTAALHFAAGGHRFDPLHLAAAVAAVTAAAVPLGKRQRGPLGLLAACIAAQAVLHVWFTLASGHLAHLDPGLTMTGVHLLAAAATALWLARGDAALAALADLLTLFAAPALALLLAAAPVAPARTAPAHAAPRPKARRFAAVAPLRGPPLGALAG</sequence>
<accession>A0A2T0UWN8</accession>
<evidence type="ECO:0000313" key="3">
    <source>
        <dbReference type="Proteomes" id="UP000238176"/>
    </source>
</evidence>
<feature type="transmembrane region" description="Helical" evidence="1">
    <location>
        <begin position="12"/>
        <end position="32"/>
    </location>
</feature>
<dbReference type="RefSeq" id="WP_146147953.1">
    <property type="nucleotide sequence ID" value="NZ_PVTJ01000001.1"/>
</dbReference>
<reference evidence="2 3" key="1">
    <citation type="submission" date="2018-03" db="EMBL/GenBank/DDBJ databases">
        <title>Genomic Encyclopedia of Type Strains, Phase III (KMG-III): the genomes of soil and plant-associated and newly described type strains.</title>
        <authorList>
            <person name="Whitman W."/>
        </authorList>
    </citation>
    <scope>NUCLEOTIDE SEQUENCE [LARGE SCALE GENOMIC DNA]</scope>
    <source>
        <strain evidence="2 3">CGMCC 4.7067</strain>
    </source>
</reference>
<dbReference type="Proteomes" id="UP000238176">
    <property type="component" value="Unassembled WGS sequence"/>
</dbReference>
<evidence type="ECO:0000256" key="1">
    <source>
        <dbReference type="SAM" id="Phobius"/>
    </source>
</evidence>
<organism evidence="2 3">
    <name type="scientific">Glycomyces artemisiae</name>
    <dbReference type="NCBI Taxonomy" id="1076443"/>
    <lineage>
        <taxon>Bacteria</taxon>
        <taxon>Bacillati</taxon>
        <taxon>Actinomycetota</taxon>
        <taxon>Actinomycetes</taxon>
        <taxon>Glycomycetales</taxon>
        <taxon>Glycomycetaceae</taxon>
        <taxon>Glycomyces</taxon>
    </lineage>
</organism>
<name>A0A2T0UWN8_9ACTN</name>
<keyword evidence="1" id="KW-1133">Transmembrane helix</keyword>
<dbReference type="AlphaFoldDB" id="A0A2T0UWN8"/>
<comment type="caution">
    <text evidence="2">The sequence shown here is derived from an EMBL/GenBank/DDBJ whole genome shotgun (WGS) entry which is preliminary data.</text>
</comment>
<keyword evidence="3" id="KW-1185">Reference proteome</keyword>
<dbReference type="EMBL" id="PVTJ01000001">
    <property type="protein sequence ID" value="PRY62342.1"/>
    <property type="molecule type" value="Genomic_DNA"/>
</dbReference>
<keyword evidence="1" id="KW-0472">Membrane</keyword>
<feature type="transmembrane region" description="Helical" evidence="1">
    <location>
        <begin position="38"/>
        <end position="56"/>
    </location>
</feature>
<feature type="transmembrane region" description="Helical" evidence="1">
    <location>
        <begin position="94"/>
        <end position="112"/>
    </location>
</feature>
<feature type="transmembrane region" description="Helical" evidence="1">
    <location>
        <begin position="63"/>
        <end position="82"/>
    </location>
</feature>
<proteinExistence type="predicted"/>